<dbReference type="AlphaFoldDB" id="A0A1I7VVV9"/>
<reference evidence="2" key="2">
    <citation type="submission" date="2016-11" db="UniProtKB">
        <authorList>
            <consortium name="WormBaseParasite"/>
        </authorList>
    </citation>
    <scope>IDENTIFICATION</scope>
</reference>
<keyword evidence="1" id="KW-1185">Reference proteome</keyword>
<dbReference type="Proteomes" id="UP000095285">
    <property type="component" value="Unassembled WGS sequence"/>
</dbReference>
<evidence type="ECO:0000313" key="1">
    <source>
        <dbReference type="Proteomes" id="UP000095285"/>
    </source>
</evidence>
<reference evidence="1" key="1">
    <citation type="submission" date="2012-04" db="EMBL/GenBank/DDBJ databases">
        <title>The Genome Sequence of Loa loa.</title>
        <authorList>
            <consortium name="The Broad Institute Genome Sequencing Platform"/>
            <consortium name="Broad Institute Genome Sequencing Center for Infectious Disease"/>
            <person name="Nutman T.B."/>
            <person name="Fink D.L."/>
            <person name="Russ C."/>
            <person name="Young S."/>
            <person name="Zeng Q."/>
            <person name="Gargeya S."/>
            <person name="Alvarado L."/>
            <person name="Berlin A."/>
            <person name="Chapman S.B."/>
            <person name="Chen Z."/>
            <person name="Freedman E."/>
            <person name="Gellesch M."/>
            <person name="Goldberg J."/>
            <person name="Griggs A."/>
            <person name="Gujja S."/>
            <person name="Heilman E.R."/>
            <person name="Heiman D."/>
            <person name="Howarth C."/>
            <person name="Mehta T."/>
            <person name="Neiman D."/>
            <person name="Pearson M."/>
            <person name="Roberts A."/>
            <person name="Saif S."/>
            <person name="Shea T."/>
            <person name="Shenoy N."/>
            <person name="Sisk P."/>
            <person name="Stolte C."/>
            <person name="Sykes S."/>
            <person name="White J."/>
            <person name="Yandava C."/>
            <person name="Haas B."/>
            <person name="Henn M.R."/>
            <person name="Nusbaum C."/>
            <person name="Birren B."/>
        </authorList>
    </citation>
    <scope>NUCLEOTIDE SEQUENCE [LARGE SCALE GENOMIC DNA]</scope>
</reference>
<protein>
    <submittedName>
        <fullName evidence="2">Chitin-binding type-2 domain-containing protein</fullName>
    </submittedName>
</protein>
<accession>A0A1I7VVV9</accession>
<dbReference type="WBParaSite" id="EN70_6872">
    <property type="protein sequence ID" value="EN70_6872"/>
    <property type="gene ID" value="EN70_6872"/>
</dbReference>
<sequence>MYAYCVDRLDGLCADGCSLEFVACLGEHGSSYDCLDGLKFDIDVAACQQEYPSFVKQPVTSGDFLDHFGKH</sequence>
<proteinExistence type="predicted"/>
<organism evidence="1 2">
    <name type="scientific">Loa loa</name>
    <name type="common">Eye worm</name>
    <name type="synonym">Filaria loa</name>
    <dbReference type="NCBI Taxonomy" id="7209"/>
    <lineage>
        <taxon>Eukaryota</taxon>
        <taxon>Metazoa</taxon>
        <taxon>Ecdysozoa</taxon>
        <taxon>Nematoda</taxon>
        <taxon>Chromadorea</taxon>
        <taxon>Rhabditida</taxon>
        <taxon>Spirurina</taxon>
        <taxon>Spiruromorpha</taxon>
        <taxon>Filarioidea</taxon>
        <taxon>Onchocercidae</taxon>
        <taxon>Loa</taxon>
    </lineage>
</organism>
<evidence type="ECO:0000313" key="2">
    <source>
        <dbReference type="WBParaSite" id="EN70_6872"/>
    </source>
</evidence>
<name>A0A1I7VVV9_LOALO</name>